<evidence type="ECO:0000256" key="1">
    <source>
        <dbReference type="ARBA" id="ARBA00004127"/>
    </source>
</evidence>
<evidence type="ECO:0000256" key="3">
    <source>
        <dbReference type="ARBA" id="ARBA00022989"/>
    </source>
</evidence>
<accession>A0A235BSG8</accession>
<proteinExistence type="predicted"/>
<evidence type="ECO:0000313" key="7">
    <source>
        <dbReference type="Proteomes" id="UP000215215"/>
    </source>
</evidence>
<dbReference type="Pfam" id="PF04191">
    <property type="entry name" value="PEMT"/>
    <property type="match status" value="1"/>
</dbReference>
<evidence type="ECO:0000256" key="4">
    <source>
        <dbReference type="ARBA" id="ARBA00023136"/>
    </source>
</evidence>
<dbReference type="GO" id="GO:0016740">
    <property type="term" value="F:transferase activity"/>
    <property type="evidence" value="ECO:0007669"/>
    <property type="project" value="UniProtKB-ARBA"/>
</dbReference>
<dbReference type="InterPro" id="IPR007318">
    <property type="entry name" value="Phopholipid_MeTrfase"/>
</dbReference>
<dbReference type="PANTHER" id="PTHR12714">
    <property type="entry name" value="PROTEIN-S ISOPRENYLCYSTEINE O-METHYLTRANSFERASE"/>
    <property type="match status" value="1"/>
</dbReference>
<feature type="transmembrane region" description="Helical" evidence="5">
    <location>
        <begin position="38"/>
        <end position="58"/>
    </location>
</feature>
<comment type="caution">
    <text evidence="6">The sequence shown here is derived from an EMBL/GenBank/DDBJ whole genome shotgun (WGS) entry which is preliminary data.</text>
</comment>
<dbReference type="PANTHER" id="PTHR12714:SF11">
    <property type="entry name" value="PROTEIN C-TERMINAL S-ISOPRENYLCYSTEINE CARBOXYL O-METHYLTRANSFERASE"/>
    <property type="match status" value="1"/>
</dbReference>
<reference evidence="6 7" key="1">
    <citation type="submission" date="2017-07" db="EMBL/GenBank/DDBJ databases">
        <title>Recovery of genomes from metagenomes via a dereplication, aggregation, and scoring strategy.</title>
        <authorList>
            <person name="Sieber C.M."/>
            <person name="Probst A.J."/>
            <person name="Sharrar A."/>
            <person name="Thomas B.C."/>
            <person name="Hess M."/>
            <person name="Tringe S.G."/>
            <person name="Banfield J.F."/>
        </authorList>
    </citation>
    <scope>NUCLEOTIDE SEQUENCE [LARGE SCALE GENOMIC DNA]</scope>
    <source>
        <strain evidence="6">JGI_Cruoil_03_44_89</strain>
    </source>
</reference>
<evidence type="ECO:0000256" key="5">
    <source>
        <dbReference type="SAM" id="Phobius"/>
    </source>
</evidence>
<dbReference type="EMBL" id="NOZQ01000141">
    <property type="protein sequence ID" value="OYD15132.1"/>
    <property type="molecule type" value="Genomic_DNA"/>
</dbReference>
<name>A0A235BSG8_UNCW3</name>
<dbReference type="AlphaFoldDB" id="A0A235BSG8"/>
<dbReference type="GO" id="GO:0012505">
    <property type="term" value="C:endomembrane system"/>
    <property type="evidence" value="ECO:0007669"/>
    <property type="project" value="UniProtKB-SubCell"/>
</dbReference>
<dbReference type="Proteomes" id="UP000215215">
    <property type="component" value="Unassembled WGS sequence"/>
</dbReference>
<evidence type="ECO:0008006" key="8">
    <source>
        <dbReference type="Google" id="ProtNLM"/>
    </source>
</evidence>
<dbReference type="Gene3D" id="1.20.120.1630">
    <property type="match status" value="1"/>
</dbReference>
<protein>
    <recommendedName>
        <fullName evidence="8">Steroid 5-alpha reductase C-terminal domain-containing protein</fullName>
    </recommendedName>
</protein>
<keyword evidence="4 5" id="KW-0472">Membrane</keyword>
<gene>
    <name evidence="6" type="ORF">CH333_06460</name>
</gene>
<evidence type="ECO:0000256" key="2">
    <source>
        <dbReference type="ARBA" id="ARBA00022692"/>
    </source>
</evidence>
<sequence>MKGERMLPPTYLYLSIVIMAVLHFLFPVVKVIPFPWNLLGAVPLALGVVINILADSAFKKQETTVKPFEESKTLIMSGVFRISRHPMYIGFVLILIGLAVLMGTLTPYLVIVVFAFLMDFIFIRGEERMLEETFGENWLKYKKKVRRWI</sequence>
<evidence type="ECO:0000313" key="6">
    <source>
        <dbReference type="EMBL" id="OYD15132.1"/>
    </source>
</evidence>
<comment type="subcellular location">
    <subcellularLocation>
        <location evidence="1">Endomembrane system</location>
        <topology evidence="1">Multi-pass membrane protein</topology>
    </subcellularLocation>
</comment>
<organism evidence="6 7">
    <name type="scientific">candidate division WOR-3 bacterium JGI_Cruoil_03_44_89</name>
    <dbReference type="NCBI Taxonomy" id="1973748"/>
    <lineage>
        <taxon>Bacteria</taxon>
        <taxon>Bacteria division WOR-3</taxon>
    </lineage>
</organism>
<keyword evidence="3 5" id="KW-1133">Transmembrane helix</keyword>
<keyword evidence="2 5" id="KW-0812">Transmembrane</keyword>
<feature type="transmembrane region" description="Helical" evidence="5">
    <location>
        <begin position="12"/>
        <end position="32"/>
    </location>
</feature>